<name>A0A8H9C8D9_9HYPH</name>
<dbReference type="SUPFAM" id="SSF58104">
    <property type="entry name" value="Methyl-accepting chemotaxis protein (MCP) signaling domain"/>
    <property type="match status" value="1"/>
</dbReference>
<keyword evidence="4" id="KW-0472">Membrane</keyword>
<evidence type="ECO:0000313" key="8">
    <source>
        <dbReference type="Proteomes" id="UP000663508"/>
    </source>
</evidence>
<dbReference type="PROSITE" id="PS50111">
    <property type="entry name" value="CHEMOTAXIS_TRANSDUC_2"/>
    <property type="match status" value="1"/>
</dbReference>
<dbReference type="Proteomes" id="UP000663508">
    <property type="component" value="Chromosome"/>
</dbReference>
<dbReference type="CDD" id="cd06225">
    <property type="entry name" value="HAMP"/>
    <property type="match status" value="1"/>
</dbReference>
<dbReference type="KEGG" id="mind:mvi_40970"/>
<organism evidence="7 8">
    <name type="scientific">Methylobacterium indicum</name>
    <dbReference type="NCBI Taxonomy" id="1775910"/>
    <lineage>
        <taxon>Bacteria</taxon>
        <taxon>Pseudomonadati</taxon>
        <taxon>Pseudomonadota</taxon>
        <taxon>Alphaproteobacteria</taxon>
        <taxon>Hyphomicrobiales</taxon>
        <taxon>Methylobacteriaceae</taxon>
        <taxon>Methylobacterium</taxon>
    </lineage>
</organism>
<dbReference type="InterPro" id="IPR003660">
    <property type="entry name" value="HAMP_dom"/>
</dbReference>
<evidence type="ECO:0000256" key="1">
    <source>
        <dbReference type="ARBA" id="ARBA00023224"/>
    </source>
</evidence>
<dbReference type="Gene3D" id="1.10.287.950">
    <property type="entry name" value="Methyl-accepting chemotaxis protein"/>
    <property type="match status" value="1"/>
</dbReference>
<dbReference type="EMBL" id="AP024145">
    <property type="protein sequence ID" value="BCM85636.1"/>
    <property type="molecule type" value="Genomic_DNA"/>
</dbReference>
<feature type="domain" description="HAMP" evidence="6">
    <location>
        <begin position="344"/>
        <end position="397"/>
    </location>
</feature>
<dbReference type="SMART" id="SM00283">
    <property type="entry name" value="MA"/>
    <property type="match status" value="1"/>
</dbReference>
<keyword evidence="4" id="KW-0812">Transmembrane</keyword>
<dbReference type="SMART" id="SM00304">
    <property type="entry name" value="HAMP"/>
    <property type="match status" value="1"/>
</dbReference>
<dbReference type="PANTHER" id="PTHR32089:SF112">
    <property type="entry name" value="LYSOZYME-LIKE PROTEIN-RELATED"/>
    <property type="match status" value="1"/>
</dbReference>
<evidence type="ECO:0000259" key="6">
    <source>
        <dbReference type="PROSITE" id="PS50885"/>
    </source>
</evidence>
<evidence type="ECO:0000259" key="5">
    <source>
        <dbReference type="PROSITE" id="PS50111"/>
    </source>
</evidence>
<dbReference type="GO" id="GO:0007165">
    <property type="term" value="P:signal transduction"/>
    <property type="evidence" value="ECO:0007669"/>
    <property type="project" value="UniProtKB-KW"/>
</dbReference>
<dbReference type="PROSITE" id="PS50885">
    <property type="entry name" value="HAMP"/>
    <property type="match status" value="1"/>
</dbReference>
<comment type="similarity">
    <text evidence="2">Belongs to the methyl-accepting chemotaxis (MCP) protein family.</text>
</comment>
<gene>
    <name evidence="7" type="ORF">mvi_40970</name>
</gene>
<dbReference type="Pfam" id="PF00672">
    <property type="entry name" value="HAMP"/>
    <property type="match status" value="1"/>
</dbReference>
<feature type="domain" description="Methyl-accepting transducer" evidence="5">
    <location>
        <begin position="431"/>
        <end position="674"/>
    </location>
</feature>
<evidence type="ECO:0000256" key="2">
    <source>
        <dbReference type="ARBA" id="ARBA00029447"/>
    </source>
</evidence>
<dbReference type="Pfam" id="PF00015">
    <property type="entry name" value="MCPsignal"/>
    <property type="match status" value="1"/>
</dbReference>
<feature type="transmembrane region" description="Helical" evidence="4">
    <location>
        <begin position="326"/>
        <end position="347"/>
    </location>
</feature>
<dbReference type="AlphaFoldDB" id="A0A8H9C8D9"/>
<dbReference type="GO" id="GO:0016020">
    <property type="term" value="C:membrane"/>
    <property type="evidence" value="ECO:0007669"/>
    <property type="project" value="InterPro"/>
</dbReference>
<dbReference type="Gene3D" id="1.10.8.500">
    <property type="entry name" value="HAMP domain in histidine kinase"/>
    <property type="match status" value="1"/>
</dbReference>
<evidence type="ECO:0000313" key="7">
    <source>
        <dbReference type="EMBL" id="BCM85636.1"/>
    </source>
</evidence>
<protein>
    <submittedName>
        <fullName evidence="7">Methyl-accepting chemotaxis protein</fullName>
    </submittedName>
</protein>
<evidence type="ECO:0000256" key="4">
    <source>
        <dbReference type="SAM" id="Phobius"/>
    </source>
</evidence>
<dbReference type="InterPro" id="IPR004089">
    <property type="entry name" value="MCPsignal_dom"/>
</dbReference>
<proteinExistence type="inferred from homology"/>
<accession>A0A8H9C8D9</accession>
<sequence length="694" mass="70876">MSVSWVLCLVVGLMGVLLLAQATGALVGAAREQAEAGKVVTLSVGSRALLGTLLANRLERGTALTALGTEAAAAPDMRAALAKGRAAADKGFADTVAALEGTDQPTVAATLGRLREVQAALVALRPRIDTALDRARTDREASILADATAAYGALLDGLSATTDAVDTAISSSDPAMRAARLVKRSAWATRVAAGGAALRLQTGVANPASWSPAGTLAAAEDRGRVDQTWAGAVDAVSRVPDGPIRAAFETAQARNFSAAAKEERRALAEALGAGRPVGIAIQDLRRRDTDNQATIVDLANVALDAMVDRARILSDEAKRTVIRNGAILAAALLLAVLGLLCIVRGVLRPIRAMTRSMGDLAAGRLDAVVPGIDRRDEIGAMAAAVQVFKTTMIQSRRLEDEAAQARLSAEAQRLAGMRELADRLEATVGEVVDTVSTSATQLQATARSMTAVAARTTDESGAASGGAQAVSGRIDSVADAAGRLGQSVAEIGRRASASADLARTATDEAGRTAALVQELDGAVAKIGDVVGIIASIAGQTNLLALNATIEAARAGEAGRGFSVVAAEVKELANQTAKATDEISSQIARIQDSTAQAVSAIGGFGTRIREISSVTRSIAVAVEEQGAATRDIVHNASHAANGARVVTQTIDGVAATAGETGTAADHVLAAASALSHQSEDLRQGVSRFLERVRAA</sequence>
<keyword evidence="4" id="KW-1133">Transmembrane helix</keyword>
<evidence type="ECO:0000256" key="3">
    <source>
        <dbReference type="PROSITE-ProRule" id="PRU00284"/>
    </source>
</evidence>
<reference evidence="7" key="1">
    <citation type="submission" date="2020-11" db="EMBL/GenBank/DDBJ databases">
        <title>Complete genome sequence of a novel pathogenic Methylobacterium strain isolated from rice in Vietnam.</title>
        <authorList>
            <person name="Lai K."/>
            <person name="Okazaki S."/>
            <person name="Higashi K."/>
            <person name="Mori H."/>
            <person name="Toyoda A."/>
            <person name="Kurokawa K."/>
        </authorList>
    </citation>
    <scope>NUCLEOTIDE SEQUENCE</scope>
    <source>
        <strain evidence="7">VL1</strain>
    </source>
</reference>
<keyword evidence="1 3" id="KW-0807">Transducer</keyword>
<dbReference type="PANTHER" id="PTHR32089">
    <property type="entry name" value="METHYL-ACCEPTING CHEMOTAXIS PROTEIN MCPB"/>
    <property type="match status" value="1"/>
</dbReference>